<feature type="coiled-coil region" evidence="2">
    <location>
        <begin position="471"/>
        <end position="501"/>
    </location>
</feature>
<dbReference type="SUPFAM" id="SSF56281">
    <property type="entry name" value="Metallo-hydrolase/oxidoreductase"/>
    <property type="match status" value="1"/>
</dbReference>
<sequence>MKVEVKSIQNLKQNGATCQLLILDDKFHILLDCGLNQKLDFIRYKLYWDLVKNVDLILLSHTGVEYCGALPFILNKLEHQPQIFCTSPIKKLGLHNLYDAFINLIVSNDYKYDMEKFFTDIHKKFEYCQEIGFNSSKKLKLENREIPYEIVIKCEKIGNTLGACAWILKCNMVNIMYMITYNHYQELHLDGLDLKKLQLGKIDVLITDSNHGNQEANFRVSSNENRNQLKEMLRQKIEKCLQNEQGNLVIACYPNERIVEVLYILQQISKENREVFEKQKIDFYRNYKKYKDDIKQNSTYMSSNAETSIQSRLDSPFLEKEEINDQRYKNQPFLNIRQGLVPDNEDYNKIVLTTYNVLFVGPLYNYLLQKLGNKPQNQLFIIGRPDQELYEATTQIKQGFKGILSLQKGEYDYPQLNALDDYLKEDEKNDFETEIADNNQTDFDTYSTASTVLNEQQIAQNLMSYNIPNFKDLQQQQQQKLQNQNQNQMQEEINSENLAQESKNMNDFEDQQIQDEQDVQTENEVLFQQKKFPRFNFHPENITLTQYGHDTEDLGQNKLEQISEFKVKQLKENFDGNEAKEAGKQIYQNFVDLQFIQQEKQKPQNLDFQMEVSEFNLKGVSDLESSLNIIQIIKPQYLIIINGNKQEQLEMKEKLQKKFQEDKIFIPINGEKAQIELENSSLQVDNFDFLQIQDSLKKFQEEIQHITNMQREQSNQQQLQNENQNQEQNEEKKRNQQMNQQQIQQEESKFWKVYGEILVKYVKENDEFDLELILKDRPDTEFQALESMIDQKLDLVKEQQKILLQEIAENKKRQNQFLQQKNNQDDIQQQIQVVQQVETVQNIDLRDKSGVVFQENVDQKISNQEKKEIQTGNENQIVDQKQNQIEEEGNQKNKEEVERKNPKQTQQSTKLEEKEVDNDDDIEAREYYGRFRFEQLIQLFSEQNIECEVSQEYLELYGGKIIIKKQEGTFNIEGIYGPEYFMARKILHDYLNNHQSSVIQEDYANN</sequence>
<dbReference type="EMBL" id="LDAU01000214">
    <property type="protein sequence ID" value="KRW99326.1"/>
    <property type="molecule type" value="Genomic_DNA"/>
</dbReference>
<dbReference type="PANTHER" id="PTHR45922">
    <property type="entry name" value="CLEAVAGE AND POLYADENYLATION SPECIFICITY FACTOR SUBUNIT 2"/>
    <property type="match status" value="1"/>
</dbReference>
<feature type="compositionally biased region" description="Low complexity" evidence="3">
    <location>
        <begin position="710"/>
        <end position="727"/>
    </location>
</feature>
<evidence type="ECO:0000256" key="2">
    <source>
        <dbReference type="SAM" id="Coils"/>
    </source>
</evidence>
<organism evidence="5 6">
    <name type="scientific">Pseudocohnilembus persalinus</name>
    <name type="common">Ciliate</name>
    <dbReference type="NCBI Taxonomy" id="266149"/>
    <lineage>
        <taxon>Eukaryota</taxon>
        <taxon>Sar</taxon>
        <taxon>Alveolata</taxon>
        <taxon>Ciliophora</taxon>
        <taxon>Intramacronucleata</taxon>
        <taxon>Oligohymenophorea</taxon>
        <taxon>Scuticociliatia</taxon>
        <taxon>Philasterida</taxon>
        <taxon>Pseudocohnilembidae</taxon>
        <taxon>Pseudocohnilembus</taxon>
    </lineage>
</organism>
<reference evidence="5 6" key="1">
    <citation type="journal article" date="2015" name="Sci. Rep.">
        <title>Genome of the facultative scuticociliatosis pathogen Pseudocohnilembus persalinus provides insight into its virulence through horizontal gene transfer.</title>
        <authorList>
            <person name="Xiong J."/>
            <person name="Wang G."/>
            <person name="Cheng J."/>
            <person name="Tian M."/>
            <person name="Pan X."/>
            <person name="Warren A."/>
            <person name="Jiang C."/>
            <person name="Yuan D."/>
            <person name="Miao W."/>
        </authorList>
    </citation>
    <scope>NUCLEOTIDE SEQUENCE [LARGE SCALE GENOMIC DNA]</scope>
    <source>
        <strain evidence="5">36N120E</strain>
    </source>
</reference>
<evidence type="ECO:0000256" key="3">
    <source>
        <dbReference type="SAM" id="MobiDB-lite"/>
    </source>
</evidence>
<feature type="compositionally biased region" description="Basic and acidic residues" evidence="3">
    <location>
        <begin position="889"/>
        <end position="901"/>
    </location>
</feature>
<dbReference type="InParanoid" id="A0A0V0QAT5"/>
<evidence type="ECO:0000313" key="6">
    <source>
        <dbReference type="Proteomes" id="UP000054937"/>
    </source>
</evidence>
<dbReference type="InterPro" id="IPR036866">
    <property type="entry name" value="RibonucZ/Hydroxyglut_hydro"/>
</dbReference>
<feature type="compositionally biased region" description="Polar residues" evidence="3">
    <location>
        <begin position="870"/>
        <end position="883"/>
    </location>
</feature>
<feature type="region of interest" description="Disordered" evidence="3">
    <location>
        <begin position="710"/>
        <end position="741"/>
    </location>
</feature>
<dbReference type="PANTHER" id="PTHR45922:SF1">
    <property type="entry name" value="CLEAVAGE AND POLYADENYLATION SPECIFICITY FACTOR SUBUNIT 2"/>
    <property type="match status" value="1"/>
</dbReference>
<dbReference type="AlphaFoldDB" id="A0A0V0QAT5"/>
<dbReference type="GO" id="GO:0005847">
    <property type="term" value="C:mRNA cleavage and polyadenylation specificity factor complex"/>
    <property type="evidence" value="ECO:0007669"/>
    <property type="project" value="InterPro"/>
</dbReference>
<gene>
    <name evidence="5" type="ORF">PPERSA_02438</name>
</gene>
<dbReference type="InterPro" id="IPR027075">
    <property type="entry name" value="CPSF2"/>
</dbReference>
<evidence type="ECO:0000256" key="1">
    <source>
        <dbReference type="RuleBase" id="RU365006"/>
    </source>
</evidence>
<keyword evidence="1" id="KW-0539">Nucleus</keyword>
<keyword evidence="1" id="KW-0694">RNA-binding</keyword>
<dbReference type="InterPro" id="IPR001279">
    <property type="entry name" value="Metallo-B-lactamas"/>
</dbReference>
<evidence type="ECO:0000259" key="4">
    <source>
        <dbReference type="Pfam" id="PF16661"/>
    </source>
</evidence>
<keyword evidence="2" id="KW-0175">Coiled coil</keyword>
<dbReference type="Pfam" id="PF16661">
    <property type="entry name" value="Lactamase_B_6"/>
    <property type="match status" value="1"/>
</dbReference>
<comment type="similarity">
    <text evidence="1">Belongs to the metallo-beta-lactamase superfamily. RNA-metabolizing metallo-beta-lactamase-like family. CPSF2/YSH1 subfamily.</text>
</comment>
<name>A0A0V0QAT5_PSEPJ</name>
<protein>
    <recommendedName>
        <fullName evidence="1">Cleavage and polyadenylation specificity factor subunit 2</fullName>
    </recommendedName>
    <alternativeName>
        <fullName evidence="1">Cleavage and polyadenylation specificity factor 100 kDa subunit</fullName>
    </alternativeName>
</protein>
<comment type="caution">
    <text evidence="5">The sequence shown here is derived from an EMBL/GenBank/DDBJ whole genome shotgun (WGS) entry which is preliminary data.</text>
</comment>
<accession>A0A0V0QAT5</accession>
<keyword evidence="1" id="KW-0507">mRNA processing</keyword>
<dbReference type="Gene3D" id="3.60.15.10">
    <property type="entry name" value="Ribonuclease Z/Hydroxyacylglutathione hydrolase-like"/>
    <property type="match status" value="1"/>
</dbReference>
<feature type="domain" description="Metallo-beta-lactamase" evidence="4">
    <location>
        <begin position="22"/>
        <end position="201"/>
    </location>
</feature>
<keyword evidence="6" id="KW-1185">Reference proteome</keyword>
<dbReference type="Proteomes" id="UP000054937">
    <property type="component" value="Unassembled WGS sequence"/>
</dbReference>
<dbReference type="GO" id="GO:0006398">
    <property type="term" value="P:mRNA 3'-end processing by stem-loop binding and cleavage"/>
    <property type="evidence" value="ECO:0007669"/>
    <property type="project" value="InterPro"/>
</dbReference>
<dbReference type="OrthoDB" id="289233at2759"/>
<evidence type="ECO:0000313" key="5">
    <source>
        <dbReference type="EMBL" id="KRW99326.1"/>
    </source>
</evidence>
<dbReference type="GO" id="GO:0003723">
    <property type="term" value="F:RNA binding"/>
    <property type="evidence" value="ECO:0007669"/>
    <property type="project" value="UniProtKB-KW"/>
</dbReference>
<comment type="subcellular location">
    <subcellularLocation>
        <location evidence="1">Nucleus</location>
    </subcellularLocation>
</comment>
<feature type="region of interest" description="Disordered" evidence="3">
    <location>
        <begin position="864"/>
        <end position="917"/>
    </location>
</feature>
<proteinExistence type="inferred from homology"/>